<evidence type="ECO:0000313" key="2">
    <source>
        <dbReference type="Proteomes" id="UP000324222"/>
    </source>
</evidence>
<keyword evidence="2" id="KW-1185">Reference proteome</keyword>
<protein>
    <submittedName>
        <fullName evidence="1">Uncharacterized protein</fullName>
    </submittedName>
</protein>
<sequence length="113" mass="11841">MPSLVPGCEEVVPAAVCSAATREARNAAGMGGRRTRAAMCSPWRGHVEGKKDKGGRCADGLRVTFLPGRRKLTGSVRPPPPLPLPTPTCTDITCTGKMWAAATHSWKSRGTAG</sequence>
<dbReference type="Proteomes" id="UP000324222">
    <property type="component" value="Unassembled WGS sequence"/>
</dbReference>
<proteinExistence type="predicted"/>
<evidence type="ECO:0000313" key="1">
    <source>
        <dbReference type="EMBL" id="MPC76258.1"/>
    </source>
</evidence>
<name>A0A5B7I5V6_PORTR</name>
<reference evidence="1 2" key="1">
    <citation type="submission" date="2019-05" db="EMBL/GenBank/DDBJ databases">
        <title>Another draft genome of Portunus trituberculatus and its Hox gene families provides insights of decapod evolution.</title>
        <authorList>
            <person name="Jeong J.-H."/>
            <person name="Song I."/>
            <person name="Kim S."/>
            <person name="Choi T."/>
            <person name="Kim D."/>
            <person name="Ryu S."/>
            <person name="Kim W."/>
        </authorList>
    </citation>
    <scope>NUCLEOTIDE SEQUENCE [LARGE SCALE GENOMIC DNA]</scope>
    <source>
        <tissue evidence="1">Muscle</tissue>
    </source>
</reference>
<dbReference type="EMBL" id="VSRR010042945">
    <property type="protein sequence ID" value="MPC76258.1"/>
    <property type="molecule type" value="Genomic_DNA"/>
</dbReference>
<gene>
    <name evidence="1" type="ORF">E2C01_070665</name>
</gene>
<accession>A0A5B7I5V6</accession>
<organism evidence="1 2">
    <name type="scientific">Portunus trituberculatus</name>
    <name type="common">Swimming crab</name>
    <name type="synonym">Neptunus trituberculatus</name>
    <dbReference type="NCBI Taxonomy" id="210409"/>
    <lineage>
        <taxon>Eukaryota</taxon>
        <taxon>Metazoa</taxon>
        <taxon>Ecdysozoa</taxon>
        <taxon>Arthropoda</taxon>
        <taxon>Crustacea</taxon>
        <taxon>Multicrustacea</taxon>
        <taxon>Malacostraca</taxon>
        <taxon>Eumalacostraca</taxon>
        <taxon>Eucarida</taxon>
        <taxon>Decapoda</taxon>
        <taxon>Pleocyemata</taxon>
        <taxon>Brachyura</taxon>
        <taxon>Eubrachyura</taxon>
        <taxon>Portunoidea</taxon>
        <taxon>Portunidae</taxon>
        <taxon>Portuninae</taxon>
        <taxon>Portunus</taxon>
    </lineage>
</organism>
<dbReference type="AlphaFoldDB" id="A0A5B7I5V6"/>
<comment type="caution">
    <text evidence="1">The sequence shown here is derived from an EMBL/GenBank/DDBJ whole genome shotgun (WGS) entry which is preliminary data.</text>
</comment>